<feature type="region of interest" description="Disordered" evidence="1">
    <location>
        <begin position="74"/>
        <end position="101"/>
    </location>
</feature>
<evidence type="ECO:0000256" key="1">
    <source>
        <dbReference type="SAM" id="MobiDB-lite"/>
    </source>
</evidence>
<protein>
    <submittedName>
        <fullName evidence="2">Uncharacterized protein</fullName>
    </submittedName>
</protein>
<evidence type="ECO:0000313" key="3">
    <source>
        <dbReference type="Proteomes" id="UP000008637"/>
    </source>
</evidence>
<name>E8ZHL2_MYCHL</name>
<sequence length="129" mass="14304">MTDRFLFSVLSTMGIISGATTLSFGGSYIAGKYVPRPKPVKYITKKIAKIDSIEDIQEYEDIQGCTFLFRRKREATPASAPQTSSSDYTSLESFRGKKDDPKIDDRMIVTATEAKRSQCSLGAAVYVEI</sequence>
<dbReference type="KEGG" id="mha:HF1_06250"/>
<accession>E8ZHL2</accession>
<dbReference type="AlphaFoldDB" id="E8ZHL2"/>
<keyword evidence="3" id="KW-1185">Reference proteome</keyword>
<organism evidence="2 3">
    <name type="scientific">Mycoplasma haemofelis (strain Langford 1)</name>
    <name type="common">Haemobartonella felis</name>
    <dbReference type="NCBI Taxonomy" id="941640"/>
    <lineage>
        <taxon>Bacteria</taxon>
        <taxon>Bacillati</taxon>
        <taxon>Mycoplasmatota</taxon>
        <taxon>Mollicutes</taxon>
        <taxon>Mycoplasmataceae</taxon>
        <taxon>Mycoplasma</taxon>
    </lineage>
</organism>
<dbReference type="EMBL" id="FR773153">
    <property type="protein sequence ID" value="CBY92633.1"/>
    <property type="molecule type" value="Genomic_DNA"/>
</dbReference>
<dbReference type="Proteomes" id="UP000008637">
    <property type="component" value="Chromosome"/>
</dbReference>
<reference evidence="2 3" key="1">
    <citation type="journal article" date="2011" name="J. Bacteriol.">
        <title>Complete genome sequence of Mycoplasma haemofelis, a hemotropic mycoplasma.</title>
        <authorList>
            <person name="Barker E.N."/>
            <person name="Helps C.R."/>
            <person name="Peters I.R."/>
            <person name="Darby A.C."/>
            <person name="Radford A.D."/>
            <person name="Tasker S."/>
        </authorList>
    </citation>
    <scope>NUCLEOTIDE SEQUENCE [LARGE SCALE GENOMIC DNA]</scope>
    <source>
        <strain evidence="2 3">Langford 1</strain>
    </source>
</reference>
<evidence type="ECO:0000313" key="2">
    <source>
        <dbReference type="EMBL" id="CBY92633.1"/>
    </source>
</evidence>
<proteinExistence type="predicted"/>
<feature type="compositionally biased region" description="Low complexity" evidence="1">
    <location>
        <begin position="76"/>
        <end position="86"/>
    </location>
</feature>
<gene>
    <name evidence="2" type="ordered locus">HF1_06250</name>
</gene>
<dbReference type="HOGENOM" id="CLU_1804048_0_0_14"/>